<dbReference type="PANTHER" id="PTHR43806:SF11">
    <property type="entry name" value="CEREVISIN-RELATED"/>
    <property type="match status" value="1"/>
</dbReference>
<accession>A0A8S4N4L2</accession>
<evidence type="ECO:0000313" key="8">
    <source>
        <dbReference type="EMBL" id="CAH1775303.1"/>
    </source>
</evidence>
<feature type="active site" description="Charge relay system" evidence="5">
    <location>
        <position position="171"/>
    </location>
</feature>
<comment type="similarity">
    <text evidence="1 5">Belongs to the peptidase S8 family.</text>
</comment>
<dbReference type="Proteomes" id="UP000749559">
    <property type="component" value="Unassembled WGS sequence"/>
</dbReference>
<dbReference type="Gene3D" id="3.40.50.200">
    <property type="entry name" value="Peptidase S8/S53 domain"/>
    <property type="match status" value="1"/>
</dbReference>
<reference evidence="8" key="1">
    <citation type="submission" date="2022-03" db="EMBL/GenBank/DDBJ databases">
        <authorList>
            <person name="Martin C."/>
        </authorList>
    </citation>
    <scope>NUCLEOTIDE SEQUENCE</scope>
</reference>
<keyword evidence="3 5" id="KW-0378">Hydrolase</keyword>
<dbReference type="PRINTS" id="PR00723">
    <property type="entry name" value="SUBTILISIN"/>
</dbReference>
<feature type="chain" id="PRO_5035847715" description="Peptidase S8/S53 domain-containing protein" evidence="6">
    <location>
        <begin position="22"/>
        <end position="423"/>
    </location>
</feature>
<evidence type="ECO:0000256" key="4">
    <source>
        <dbReference type="ARBA" id="ARBA00022825"/>
    </source>
</evidence>
<feature type="active site" description="Charge relay system" evidence="5">
    <location>
        <position position="208"/>
    </location>
</feature>
<keyword evidence="2 5" id="KW-0645">Protease</keyword>
<proteinExistence type="inferred from homology"/>
<dbReference type="InterPro" id="IPR022398">
    <property type="entry name" value="Peptidase_S8_His-AS"/>
</dbReference>
<gene>
    <name evidence="8" type="ORF">OFUS_LOCUS2627</name>
</gene>
<dbReference type="AlphaFoldDB" id="A0A8S4N4L2"/>
<keyword evidence="6" id="KW-0732">Signal</keyword>
<dbReference type="InterPro" id="IPR050131">
    <property type="entry name" value="Peptidase_S8_subtilisin-like"/>
</dbReference>
<dbReference type="OrthoDB" id="206201at2759"/>
<feature type="signal peptide" evidence="6">
    <location>
        <begin position="1"/>
        <end position="21"/>
    </location>
</feature>
<feature type="active site" description="Charge relay system" evidence="5">
    <location>
        <position position="365"/>
    </location>
</feature>
<dbReference type="GO" id="GO:0005615">
    <property type="term" value="C:extracellular space"/>
    <property type="evidence" value="ECO:0007669"/>
    <property type="project" value="TreeGrafter"/>
</dbReference>
<dbReference type="Pfam" id="PF00082">
    <property type="entry name" value="Peptidase_S8"/>
    <property type="match status" value="1"/>
</dbReference>
<dbReference type="InterPro" id="IPR000209">
    <property type="entry name" value="Peptidase_S8/S53_dom"/>
</dbReference>
<name>A0A8S4N4L2_OWEFU</name>
<keyword evidence="4 5" id="KW-0720">Serine protease</keyword>
<evidence type="ECO:0000256" key="2">
    <source>
        <dbReference type="ARBA" id="ARBA00022670"/>
    </source>
</evidence>
<sequence>MVMGHIVLAVNLFFLLKECSGAVLEGTNTQSVQPASFPGQYIVEMKTSLTDSEALSVYDSMKVDASMYGCNPSTQREIYNEKTASLQTFTRLYFIECMDERYIKEIEKNTNVVSVNPNIVIQGLAEQCNNIDASQNWGLDRIDQAGPMNSLYKAEYDELLGCDSVDVYVLDTGIFDQHPAFATYNNIDSLYDVVTQESNAYDFTWNSHGTAIAGLIGGEFGAAPGARIHAIKIFDEWGYGTFATLIAGLNRAHDMIVASGRKSIVNLSIGAPNAQNSNLENIVAKLITEANAAVTIAAGNWGNLACHNTPARVPEALTAAASNVTDKLWPDSSYGSCVDIVGPGVNVLVPCYYGGLTYCYKNGSSIATALASGAMAGYWHVNPDKTNIEVMDWVISGATNDIFDETTLLGTPNKFLKTRGCPN</sequence>
<organism evidence="8 9">
    <name type="scientific">Owenia fusiformis</name>
    <name type="common">Polychaete worm</name>
    <dbReference type="NCBI Taxonomy" id="6347"/>
    <lineage>
        <taxon>Eukaryota</taxon>
        <taxon>Metazoa</taxon>
        <taxon>Spiralia</taxon>
        <taxon>Lophotrochozoa</taxon>
        <taxon>Annelida</taxon>
        <taxon>Polychaeta</taxon>
        <taxon>Sedentaria</taxon>
        <taxon>Canalipalpata</taxon>
        <taxon>Sabellida</taxon>
        <taxon>Oweniida</taxon>
        <taxon>Oweniidae</taxon>
        <taxon>Owenia</taxon>
    </lineage>
</organism>
<dbReference type="PROSITE" id="PS00137">
    <property type="entry name" value="SUBTILASE_HIS"/>
    <property type="match status" value="1"/>
</dbReference>
<keyword evidence="9" id="KW-1185">Reference proteome</keyword>
<dbReference type="InterPro" id="IPR036852">
    <property type="entry name" value="Peptidase_S8/S53_dom_sf"/>
</dbReference>
<evidence type="ECO:0000313" key="9">
    <source>
        <dbReference type="Proteomes" id="UP000749559"/>
    </source>
</evidence>
<dbReference type="InterPro" id="IPR023827">
    <property type="entry name" value="Peptidase_S8_Asp-AS"/>
</dbReference>
<dbReference type="PROSITE" id="PS51892">
    <property type="entry name" value="SUBTILASE"/>
    <property type="match status" value="1"/>
</dbReference>
<dbReference type="SUPFAM" id="SSF52743">
    <property type="entry name" value="Subtilisin-like"/>
    <property type="match status" value="1"/>
</dbReference>
<evidence type="ECO:0000256" key="3">
    <source>
        <dbReference type="ARBA" id="ARBA00022801"/>
    </source>
</evidence>
<comment type="caution">
    <text evidence="8">The sequence shown here is derived from an EMBL/GenBank/DDBJ whole genome shotgun (WGS) entry which is preliminary data.</text>
</comment>
<evidence type="ECO:0000256" key="1">
    <source>
        <dbReference type="ARBA" id="ARBA00011073"/>
    </source>
</evidence>
<feature type="domain" description="Peptidase S8/S53" evidence="7">
    <location>
        <begin position="166"/>
        <end position="401"/>
    </location>
</feature>
<dbReference type="PROSITE" id="PS00136">
    <property type="entry name" value="SUBTILASE_ASP"/>
    <property type="match status" value="1"/>
</dbReference>
<dbReference type="InterPro" id="IPR015500">
    <property type="entry name" value="Peptidase_S8_subtilisin-rel"/>
</dbReference>
<protein>
    <recommendedName>
        <fullName evidence="7">Peptidase S8/S53 domain-containing protein</fullName>
    </recommendedName>
</protein>
<dbReference type="EMBL" id="CAIIXF020000001">
    <property type="protein sequence ID" value="CAH1775303.1"/>
    <property type="molecule type" value="Genomic_DNA"/>
</dbReference>
<dbReference type="GO" id="GO:0004252">
    <property type="term" value="F:serine-type endopeptidase activity"/>
    <property type="evidence" value="ECO:0007669"/>
    <property type="project" value="UniProtKB-UniRule"/>
</dbReference>
<evidence type="ECO:0000256" key="6">
    <source>
        <dbReference type="SAM" id="SignalP"/>
    </source>
</evidence>
<evidence type="ECO:0000256" key="5">
    <source>
        <dbReference type="PROSITE-ProRule" id="PRU01240"/>
    </source>
</evidence>
<dbReference type="PANTHER" id="PTHR43806">
    <property type="entry name" value="PEPTIDASE S8"/>
    <property type="match status" value="1"/>
</dbReference>
<dbReference type="GO" id="GO:0006508">
    <property type="term" value="P:proteolysis"/>
    <property type="evidence" value="ECO:0007669"/>
    <property type="project" value="UniProtKB-KW"/>
</dbReference>
<evidence type="ECO:0000259" key="7">
    <source>
        <dbReference type="Pfam" id="PF00082"/>
    </source>
</evidence>